<gene>
    <name evidence="3" type="ORF">OHV25_40280</name>
</gene>
<feature type="transmembrane region" description="Helical" evidence="2">
    <location>
        <begin position="75"/>
        <end position="93"/>
    </location>
</feature>
<feature type="transmembrane region" description="Helical" evidence="2">
    <location>
        <begin position="172"/>
        <end position="193"/>
    </location>
</feature>
<feature type="compositionally biased region" description="Low complexity" evidence="1">
    <location>
        <begin position="234"/>
        <end position="247"/>
    </location>
</feature>
<feature type="transmembrane region" description="Helical" evidence="2">
    <location>
        <begin position="35"/>
        <end position="54"/>
    </location>
</feature>
<name>A0AAU2HDC7_9ACTN</name>
<keyword evidence="2" id="KW-0472">Membrane</keyword>
<organism evidence="3">
    <name type="scientific">Streptomyces sp. NBC_00060</name>
    <dbReference type="NCBI Taxonomy" id="2975636"/>
    <lineage>
        <taxon>Bacteria</taxon>
        <taxon>Bacillati</taxon>
        <taxon>Actinomycetota</taxon>
        <taxon>Actinomycetes</taxon>
        <taxon>Kitasatosporales</taxon>
        <taxon>Streptomycetaceae</taxon>
        <taxon>Streptomyces</taxon>
    </lineage>
</organism>
<sequence length="261" mass="27558">MSLLPGAGLLVVAALATLFVTAVQFSPLIQDFLDFGAGVLALVSLTSAVMWGLVAPDRKLLYSEHRLFTQRVHRVLAVAGLAFLALHIWIKVARDRVSASAAALPFTDSSQPVLVGLGTLAGYTFVGVALTGAARSSFTSPQRSRMWRVLHMSAYLGWGAALLHGLRAGREAADWVTFSYTACVALVAVVLLLRSRAGTGLDGQKQPRREARAAAAPPSSPSPSPQQPTPAYAPPTARGPAPGGAPTQPIPSRLVYERRSE</sequence>
<keyword evidence="2" id="KW-0812">Transmembrane</keyword>
<protein>
    <recommendedName>
        <fullName evidence="4">Ferric oxidoreductase domain-containing protein</fullName>
    </recommendedName>
</protein>
<dbReference type="AlphaFoldDB" id="A0AAU2HDC7"/>
<reference evidence="3" key="1">
    <citation type="submission" date="2022-10" db="EMBL/GenBank/DDBJ databases">
        <title>The complete genomes of actinobacterial strains from the NBC collection.</title>
        <authorList>
            <person name="Joergensen T.S."/>
            <person name="Alvarez Arevalo M."/>
            <person name="Sterndorff E.B."/>
            <person name="Faurdal D."/>
            <person name="Vuksanovic O."/>
            <person name="Mourched A.-S."/>
            <person name="Charusanti P."/>
            <person name="Shaw S."/>
            <person name="Blin K."/>
            <person name="Weber T."/>
        </authorList>
    </citation>
    <scope>NUCLEOTIDE SEQUENCE</scope>
    <source>
        <strain evidence="3">NBC_00060</strain>
        <plasmid evidence="3">unnamed1</plasmid>
    </source>
</reference>
<keyword evidence="2" id="KW-1133">Transmembrane helix</keyword>
<feature type="transmembrane region" description="Helical" evidence="2">
    <location>
        <begin position="146"/>
        <end position="166"/>
    </location>
</feature>
<feature type="region of interest" description="Disordered" evidence="1">
    <location>
        <begin position="200"/>
        <end position="261"/>
    </location>
</feature>
<evidence type="ECO:0008006" key="4">
    <source>
        <dbReference type="Google" id="ProtNLM"/>
    </source>
</evidence>
<dbReference type="EMBL" id="CP108254">
    <property type="protein sequence ID" value="WTU45838.1"/>
    <property type="molecule type" value="Genomic_DNA"/>
</dbReference>
<evidence type="ECO:0000256" key="1">
    <source>
        <dbReference type="SAM" id="MobiDB-lite"/>
    </source>
</evidence>
<feature type="transmembrane region" description="Helical" evidence="2">
    <location>
        <begin position="113"/>
        <end position="134"/>
    </location>
</feature>
<geneLocation type="plasmid" evidence="3">
    <name>unnamed1</name>
</geneLocation>
<feature type="compositionally biased region" description="Pro residues" evidence="1">
    <location>
        <begin position="218"/>
        <end position="233"/>
    </location>
</feature>
<accession>A0AAU2HDC7</accession>
<keyword evidence="3" id="KW-0614">Plasmid</keyword>
<evidence type="ECO:0000256" key="2">
    <source>
        <dbReference type="SAM" id="Phobius"/>
    </source>
</evidence>
<proteinExistence type="predicted"/>
<dbReference type="RefSeq" id="WP_331723629.1">
    <property type="nucleotide sequence ID" value="NZ_CP108254.1"/>
</dbReference>
<evidence type="ECO:0000313" key="3">
    <source>
        <dbReference type="EMBL" id="WTU45838.1"/>
    </source>
</evidence>